<keyword evidence="3" id="KW-0597">Phosphoprotein</keyword>
<dbReference type="Gene3D" id="3.30.565.10">
    <property type="entry name" value="Histidine kinase-like ATPase, C-terminal domain"/>
    <property type="match status" value="1"/>
</dbReference>
<dbReference type="InterPro" id="IPR005467">
    <property type="entry name" value="His_kinase_dom"/>
</dbReference>
<dbReference type="Pfam" id="PF02518">
    <property type="entry name" value="HATPase_c"/>
    <property type="match status" value="1"/>
</dbReference>
<dbReference type="PROSITE" id="PS50109">
    <property type="entry name" value="HIS_KIN"/>
    <property type="match status" value="1"/>
</dbReference>
<evidence type="ECO:0000256" key="2">
    <source>
        <dbReference type="ARBA" id="ARBA00012438"/>
    </source>
</evidence>
<dbReference type="InterPro" id="IPR003594">
    <property type="entry name" value="HATPase_dom"/>
</dbReference>
<dbReference type="RefSeq" id="WP_020892021.1">
    <property type="nucleotide sequence ID" value="NZ_ATNM01000143.1"/>
</dbReference>
<evidence type="ECO:0000256" key="3">
    <source>
        <dbReference type="ARBA" id="ARBA00022553"/>
    </source>
</evidence>
<proteinExistence type="predicted"/>
<dbReference type="PANTHER" id="PTHR43304:SF1">
    <property type="entry name" value="PAC DOMAIN-CONTAINING PROTEIN"/>
    <property type="match status" value="1"/>
</dbReference>
<dbReference type="PRINTS" id="PR00344">
    <property type="entry name" value="BCTRLSENSOR"/>
</dbReference>
<dbReference type="Proteomes" id="UP000014974">
    <property type="component" value="Unassembled WGS sequence"/>
</dbReference>
<comment type="catalytic activity">
    <reaction evidence="1">
        <text>ATP + protein L-histidine = ADP + protein N-phospho-L-histidine.</text>
        <dbReference type="EC" id="2.7.13.3"/>
    </reaction>
</comment>
<dbReference type="AlphaFoldDB" id="S7WIN2"/>
<evidence type="ECO:0000256" key="1">
    <source>
        <dbReference type="ARBA" id="ARBA00000085"/>
    </source>
</evidence>
<evidence type="ECO:0000313" key="7">
    <source>
        <dbReference type="EMBL" id="EPR66584.1"/>
    </source>
</evidence>
<dbReference type="STRING" id="641524.ADICYQ_4346"/>
<dbReference type="EC" id="2.7.13.3" evidence="2"/>
<dbReference type="InterPro" id="IPR052162">
    <property type="entry name" value="Sensor_kinase/Photoreceptor"/>
</dbReference>
<accession>S7WIN2</accession>
<evidence type="ECO:0000256" key="5">
    <source>
        <dbReference type="ARBA" id="ARBA00022777"/>
    </source>
</evidence>
<protein>
    <recommendedName>
        <fullName evidence="2">histidine kinase</fullName>
        <ecNumber evidence="2">2.7.13.3</ecNumber>
    </recommendedName>
</protein>
<keyword evidence="4" id="KW-0808">Transferase</keyword>
<sequence length="58" mass="6607">MKKEADQIFGLYKRFHEDTEGRGIGLFMTKTQVETLGGKIKIESEVNKGTSFIIQFPI</sequence>
<keyword evidence="5" id="KW-0418">Kinase</keyword>
<reference evidence="7 8" key="1">
    <citation type="journal article" date="2013" name="Genome Announc.">
        <title>Draft Genome Sequence of Cyclobacterium qasimii Strain M12-11BT, Isolated from Arctic Marine Sediment.</title>
        <authorList>
            <person name="Shivaji S."/>
            <person name="Ara S."/>
            <person name="Singh A."/>
            <person name="Kumar Pinnaka A."/>
        </authorList>
    </citation>
    <scope>NUCLEOTIDE SEQUENCE [LARGE SCALE GENOMIC DNA]</scope>
    <source>
        <strain evidence="7 8">M12-11B</strain>
    </source>
</reference>
<dbReference type="eggNOG" id="COG4251">
    <property type="taxonomic scope" value="Bacteria"/>
</dbReference>
<dbReference type="SUPFAM" id="SSF55874">
    <property type="entry name" value="ATPase domain of HSP90 chaperone/DNA topoisomerase II/histidine kinase"/>
    <property type="match status" value="1"/>
</dbReference>
<gene>
    <name evidence="7" type="ORF">ADICYQ_4346</name>
</gene>
<dbReference type="InterPro" id="IPR036890">
    <property type="entry name" value="HATPase_C_sf"/>
</dbReference>
<feature type="domain" description="Histidine kinase" evidence="6">
    <location>
        <begin position="1"/>
        <end position="58"/>
    </location>
</feature>
<evidence type="ECO:0000313" key="8">
    <source>
        <dbReference type="Proteomes" id="UP000014974"/>
    </source>
</evidence>
<dbReference type="GO" id="GO:0004673">
    <property type="term" value="F:protein histidine kinase activity"/>
    <property type="evidence" value="ECO:0007669"/>
    <property type="project" value="UniProtKB-EC"/>
</dbReference>
<dbReference type="PANTHER" id="PTHR43304">
    <property type="entry name" value="PHYTOCHROME-LIKE PROTEIN CPH1"/>
    <property type="match status" value="1"/>
</dbReference>
<dbReference type="OrthoDB" id="9766459at2"/>
<comment type="caution">
    <text evidence="7">The sequence shown here is derived from an EMBL/GenBank/DDBJ whole genome shotgun (WGS) entry which is preliminary data.</text>
</comment>
<name>S7WIN2_9BACT</name>
<evidence type="ECO:0000259" key="6">
    <source>
        <dbReference type="PROSITE" id="PS50109"/>
    </source>
</evidence>
<evidence type="ECO:0000256" key="4">
    <source>
        <dbReference type="ARBA" id="ARBA00022679"/>
    </source>
</evidence>
<dbReference type="InterPro" id="IPR004358">
    <property type="entry name" value="Sig_transdc_His_kin-like_C"/>
</dbReference>
<organism evidence="7 8">
    <name type="scientific">Cyclobacterium qasimii M12-11B</name>
    <dbReference type="NCBI Taxonomy" id="641524"/>
    <lineage>
        <taxon>Bacteria</taxon>
        <taxon>Pseudomonadati</taxon>
        <taxon>Bacteroidota</taxon>
        <taxon>Cytophagia</taxon>
        <taxon>Cytophagales</taxon>
        <taxon>Cyclobacteriaceae</taxon>
        <taxon>Cyclobacterium</taxon>
    </lineage>
</organism>
<dbReference type="EMBL" id="ATNM01000143">
    <property type="protein sequence ID" value="EPR66584.1"/>
    <property type="molecule type" value="Genomic_DNA"/>
</dbReference>